<feature type="transmembrane region" description="Helical" evidence="1">
    <location>
        <begin position="103"/>
        <end position="125"/>
    </location>
</feature>
<reference evidence="2 3" key="1">
    <citation type="submission" date="2024-02" db="EMBL/GenBank/DDBJ databases">
        <title>Deinococcus carri NBRC 110142.</title>
        <authorList>
            <person name="Ichikawa N."/>
            <person name="Katano-Makiyama Y."/>
            <person name="Hidaka K."/>
        </authorList>
    </citation>
    <scope>NUCLEOTIDE SEQUENCE [LARGE SCALE GENOMIC DNA]</scope>
    <source>
        <strain evidence="2 3">NBRC 110142</strain>
    </source>
</reference>
<evidence type="ECO:0000256" key="1">
    <source>
        <dbReference type="SAM" id="Phobius"/>
    </source>
</evidence>
<evidence type="ECO:0000313" key="2">
    <source>
        <dbReference type="EMBL" id="GAA5513063.1"/>
    </source>
</evidence>
<feature type="transmembrane region" description="Helical" evidence="1">
    <location>
        <begin position="176"/>
        <end position="197"/>
    </location>
</feature>
<feature type="transmembrane region" description="Helical" evidence="1">
    <location>
        <begin position="209"/>
        <end position="225"/>
    </location>
</feature>
<keyword evidence="3" id="KW-1185">Reference proteome</keyword>
<evidence type="ECO:0008006" key="4">
    <source>
        <dbReference type="Google" id="ProtNLM"/>
    </source>
</evidence>
<keyword evidence="1" id="KW-1133">Transmembrane helix</keyword>
<organism evidence="2 3">
    <name type="scientific">Deinococcus carri</name>
    <dbReference type="NCBI Taxonomy" id="1211323"/>
    <lineage>
        <taxon>Bacteria</taxon>
        <taxon>Thermotogati</taxon>
        <taxon>Deinococcota</taxon>
        <taxon>Deinococci</taxon>
        <taxon>Deinococcales</taxon>
        <taxon>Deinococcaceae</taxon>
        <taxon>Deinococcus</taxon>
    </lineage>
</organism>
<accession>A0ABP9W955</accession>
<feature type="transmembrane region" description="Helical" evidence="1">
    <location>
        <begin position="145"/>
        <end position="169"/>
    </location>
</feature>
<keyword evidence="1" id="KW-0472">Membrane</keyword>
<name>A0ABP9W955_9DEIO</name>
<gene>
    <name evidence="2" type="ORF">Dcar01_01789</name>
</gene>
<sequence length="230" mass="24068">MTQLSPASAPVRHRSPHPGMVAAVFVTLFMASIAASALLSRGAPYPTPYLPLSQLQDYYARYPDALRVAAFLQFGASVPLAILAATLVDRLRFHGIRVAGTEIAHSGGVAASVFLALSALSTWALTQPDVVSDVGALRTLQLLGFATGGFAHATGLGLLLAGVSVPWLVFGLGPRWVAWTGLAIALTAMLSSLSLLFPSLSVLLPLARFPAYLWLIAAGWTLPAVRDGAP</sequence>
<keyword evidence="1" id="KW-0812">Transmembrane</keyword>
<comment type="caution">
    <text evidence="2">The sequence shown here is derived from an EMBL/GenBank/DDBJ whole genome shotgun (WGS) entry which is preliminary data.</text>
</comment>
<dbReference type="RefSeq" id="WP_345464072.1">
    <property type="nucleotide sequence ID" value="NZ_BAABRP010000005.1"/>
</dbReference>
<dbReference type="EMBL" id="BAABRP010000005">
    <property type="protein sequence ID" value="GAA5513063.1"/>
    <property type="molecule type" value="Genomic_DNA"/>
</dbReference>
<proteinExistence type="predicted"/>
<feature type="transmembrane region" description="Helical" evidence="1">
    <location>
        <begin position="68"/>
        <end position="91"/>
    </location>
</feature>
<protein>
    <recommendedName>
        <fullName evidence="4">DUF4386 domain-containing protein</fullName>
    </recommendedName>
</protein>
<dbReference type="Proteomes" id="UP001401887">
    <property type="component" value="Unassembled WGS sequence"/>
</dbReference>
<feature type="transmembrane region" description="Helical" evidence="1">
    <location>
        <begin position="20"/>
        <end position="39"/>
    </location>
</feature>
<evidence type="ECO:0000313" key="3">
    <source>
        <dbReference type="Proteomes" id="UP001401887"/>
    </source>
</evidence>